<accession>A0A6J6F2C7</accession>
<organism evidence="1">
    <name type="scientific">freshwater metagenome</name>
    <dbReference type="NCBI Taxonomy" id="449393"/>
    <lineage>
        <taxon>unclassified sequences</taxon>
        <taxon>metagenomes</taxon>
        <taxon>ecological metagenomes</taxon>
    </lineage>
</organism>
<dbReference type="AlphaFoldDB" id="A0A6J6F2C7"/>
<gene>
    <name evidence="1" type="ORF">UFOPK1684_01541</name>
</gene>
<evidence type="ECO:0000313" key="1">
    <source>
        <dbReference type="EMBL" id="CAB4582990.1"/>
    </source>
</evidence>
<sequence>MGASTQVAPDTFTAAGVNVVVDGELPLAYLNALRSITERNCTFELDEFELVGLSGKLRSGFVRADNSTNESLAALDDGVHLLF</sequence>
<dbReference type="EMBL" id="CAEZTM010000125">
    <property type="protein sequence ID" value="CAB4582990.1"/>
    <property type="molecule type" value="Genomic_DNA"/>
</dbReference>
<proteinExistence type="predicted"/>
<reference evidence="1" key="1">
    <citation type="submission" date="2020-05" db="EMBL/GenBank/DDBJ databases">
        <authorList>
            <person name="Chiriac C."/>
            <person name="Salcher M."/>
            <person name="Ghai R."/>
            <person name="Kavagutti S V."/>
        </authorList>
    </citation>
    <scope>NUCLEOTIDE SEQUENCE</scope>
</reference>
<name>A0A6J6F2C7_9ZZZZ</name>
<protein>
    <submittedName>
        <fullName evidence="1">Unannotated protein</fullName>
    </submittedName>
</protein>